<proteinExistence type="predicted"/>
<dbReference type="EMBL" id="CALTRL010006122">
    <property type="protein sequence ID" value="CAH7689744.1"/>
    <property type="molecule type" value="Genomic_DNA"/>
</dbReference>
<evidence type="ECO:0000313" key="3">
    <source>
        <dbReference type="Proteomes" id="UP001153365"/>
    </source>
</evidence>
<keyword evidence="3" id="KW-1185">Reference proteome</keyword>
<gene>
    <name evidence="2" type="ORF">PPACK8108_LOCUS24873</name>
</gene>
<sequence length="185" mass="21730">MRGHNSDRHWQRYKPERAFTITKGRTIISNCKNEIFAIVEYRNFTEMTLEEREEWNELSKGLFQERKFINPVRINSKIKRGSMWPIGWRKAMTKGESFGIYGTRKKIKSYEAKWNRRGPLLEQMNKVLAGSFKHVVDGWFHKTMGDFNEQGLPAFSATLMNNNPPEAFSSALTFTTLWNSLQFLP</sequence>
<dbReference type="Pfam" id="PF20515">
    <property type="entry name" value="2OG-FeII_Oxy_6"/>
    <property type="match status" value="1"/>
</dbReference>
<evidence type="ECO:0000259" key="1">
    <source>
        <dbReference type="Pfam" id="PF20515"/>
    </source>
</evidence>
<feature type="domain" description="Tet-like 2OG-Fe(II) oxygenase" evidence="1">
    <location>
        <begin position="50"/>
        <end position="176"/>
    </location>
</feature>
<comment type="caution">
    <text evidence="2">The sequence shown here is derived from an EMBL/GenBank/DDBJ whole genome shotgun (WGS) entry which is preliminary data.</text>
</comment>
<dbReference type="AlphaFoldDB" id="A0AAV0BTI4"/>
<evidence type="ECO:0000313" key="2">
    <source>
        <dbReference type="EMBL" id="CAH7689744.1"/>
    </source>
</evidence>
<name>A0AAV0BTI4_PHAPC</name>
<reference evidence="2" key="1">
    <citation type="submission" date="2022-06" db="EMBL/GenBank/DDBJ databases">
        <authorList>
            <consortium name="SYNGENTA / RWTH Aachen University"/>
        </authorList>
    </citation>
    <scope>NUCLEOTIDE SEQUENCE</scope>
</reference>
<organism evidence="2 3">
    <name type="scientific">Phakopsora pachyrhizi</name>
    <name type="common">Asian soybean rust disease fungus</name>
    <dbReference type="NCBI Taxonomy" id="170000"/>
    <lineage>
        <taxon>Eukaryota</taxon>
        <taxon>Fungi</taxon>
        <taxon>Dikarya</taxon>
        <taxon>Basidiomycota</taxon>
        <taxon>Pucciniomycotina</taxon>
        <taxon>Pucciniomycetes</taxon>
        <taxon>Pucciniales</taxon>
        <taxon>Phakopsoraceae</taxon>
        <taxon>Phakopsora</taxon>
    </lineage>
</organism>
<dbReference type="InterPro" id="IPR046798">
    <property type="entry name" value="2OG-FeII_Oxy_6"/>
</dbReference>
<accession>A0AAV0BTI4</accession>
<protein>
    <submittedName>
        <fullName evidence="2">Expressed protein</fullName>
    </submittedName>
</protein>
<dbReference type="Proteomes" id="UP001153365">
    <property type="component" value="Unassembled WGS sequence"/>
</dbReference>